<gene>
    <name evidence="1" type="ORF">LTR37_006151</name>
</gene>
<accession>A0ACC3NH81</accession>
<organism evidence="1 2">
    <name type="scientific">Vermiconidia calcicola</name>
    <dbReference type="NCBI Taxonomy" id="1690605"/>
    <lineage>
        <taxon>Eukaryota</taxon>
        <taxon>Fungi</taxon>
        <taxon>Dikarya</taxon>
        <taxon>Ascomycota</taxon>
        <taxon>Pezizomycotina</taxon>
        <taxon>Dothideomycetes</taxon>
        <taxon>Dothideomycetidae</taxon>
        <taxon>Mycosphaerellales</taxon>
        <taxon>Extremaceae</taxon>
        <taxon>Vermiconidia</taxon>
    </lineage>
</organism>
<dbReference type="EMBL" id="JAUTXU010000040">
    <property type="protein sequence ID" value="KAK3716801.1"/>
    <property type="molecule type" value="Genomic_DNA"/>
</dbReference>
<reference evidence="1" key="1">
    <citation type="submission" date="2023-07" db="EMBL/GenBank/DDBJ databases">
        <title>Black Yeasts Isolated from many extreme environments.</title>
        <authorList>
            <person name="Coleine C."/>
            <person name="Stajich J.E."/>
            <person name="Selbmann L."/>
        </authorList>
    </citation>
    <scope>NUCLEOTIDE SEQUENCE</scope>
    <source>
        <strain evidence="1">CCFEE 5714</strain>
    </source>
</reference>
<evidence type="ECO:0000313" key="1">
    <source>
        <dbReference type="EMBL" id="KAK3716801.1"/>
    </source>
</evidence>
<evidence type="ECO:0000313" key="2">
    <source>
        <dbReference type="Proteomes" id="UP001281147"/>
    </source>
</evidence>
<name>A0ACC3NH81_9PEZI</name>
<comment type="caution">
    <text evidence="1">The sequence shown here is derived from an EMBL/GenBank/DDBJ whole genome shotgun (WGS) entry which is preliminary data.</text>
</comment>
<dbReference type="Proteomes" id="UP001281147">
    <property type="component" value="Unassembled WGS sequence"/>
</dbReference>
<proteinExistence type="predicted"/>
<keyword evidence="2" id="KW-1185">Reference proteome</keyword>
<protein>
    <submittedName>
        <fullName evidence="1">Uncharacterized protein</fullName>
    </submittedName>
</protein>
<sequence length="663" mass="72344">MEQSTSPPTPSLGRQRASGPVTNSNAKTDRRRTSKSIDLTKEADSINEQSPLLPARTSADVGPLPPLERVFSPSDSDNTWHADDSTEYGQETRSSWYLFLLTLCMLGLQIAWSVELSNGSPYLLSLGISKSLLAFVWIAGPLSGTLVQPYVGIRSDRCRSRFGKRRPFMVGGAIATIISILALAWARELVSGSLGIFGVSKDSRAVATTAIVFAILMIYVLDFAINVIQAGVRAFIVDNAPAHQQDSANAWASRISGVGNIIGYLFGYVDLPKYFWFIGDTQFKVLCVVASLAMATTLAVSILSIQERDPRLEGEPCYQEDGVIAFFKGLYRSMRKLPTQITRVCQVQFFAWIGWFPFLFYITTYIGEIYAERFFAENPNMSAEEIEETWARGTRVGTFALFMFAITTFAASVLLPFMIANSYQTPEEVIRTPMAQGASGAVTPALAMTPGAASTSSGYFDYTPSRSRASPHASNSKVSLLTSTTSRNPLTRFFAHVPSLEVKWLTLRRAWMLSHALFALLTWATFLVSTTTSATILVALIGIPWAMTNWAPFALIAAEISKREAIRRGTLRPPPTREGELLAHGEDPSEGADQAGVVLGIHNVAIAAPQVIATLVSSAIFRALQKPRGSVGDDSVAWVLRFGGCAALIAAWLTRRVGEDKIK</sequence>